<gene>
    <name evidence="2" type="ORF">ACFS2C_23010</name>
</gene>
<evidence type="ECO:0000256" key="1">
    <source>
        <dbReference type="SAM" id="Phobius"/>
    </source>
</evidence>
<feature type="transmembrane region" description="Helical" evidence="1">
    <location>
        <begin position="129"/>
        <end position="151"/>
    </location>
</feature>
<comment type="caution">
    <text evidence="2">The sequence shown here is derived from an EMBL/GenBank/DDBJ whole genome shotgun (WGS) entry which is preliminary data.</text>
</comment>
<evidence type="ECO:0000313" key="2">
    <source>
        <dbReference type="EMBL" id="MFD2802263.1"/>
    </source>
</evidence>
<organism evidence="2 3">
    <name type="scientific">Prauserella oleivorans</name>
    <dbReference type="NCBI Taxonomy" id="1478153"/>
    <lineage>
        <taxon>Bacteria</taxon>
        <taxon>Bacillati</taxon>
        <taxon>Actinomycetota</taxon>
        <taxon>Actinomycetes</taxon>
        <taxon>Pseudonocardiales</taxon>
        <taxon>Pseudonocardiaceae</taxon>
        <taxon>Prauserella</taxon>
    </lineage>
</organism>
<keyword evidence="3" id="KW-1185">Reference proteome</keyword>
<dbReference type="Proteomes" id="UP001597478">
    <property type="component" value="Unassembled WGS sequence"/>
</dbReference>
<name>A0ABW5WE47_9PSEU</name>
<reference evidence="3" key="1">
    <citation type="journal article" date="2019" name="Int. J. Syst. Evol. Microbiol.">
        <title>The Global Catalogue of Microorganisms (GCM) 10K type strain sequencing project: providing services to taxonomists for standard genome sequencing and annotation.</title>
        <authorList>
            <consortium name="The Broad Institute Genomics Platform"/>
            <consortium name="The Broad Institute Genome Sequencing Center for Infectious Disease"/>
            <person name="Wu L."/>
            <person name="Ma J."/>
        </authorList>
    </citation>
    <scope>NUCLEOTIDE SEQUENCE [LARGE SCALE GENOMIC DNA]</scope>
    <source>
        <strain evidence="3">IBRC-M 10906</strain>
    </source>
</reference>
<accession>A0ABW5WE47</accession>
<protein>
    <submittedName>
        <fullName evidence="2">Uncharacterized protein</fullName>
    </submittedName>
</protein>
<keyword evidence="1" id="KW-0812">Transmembrane</keyword>
<feature type="transmembrane region" description="Helical" evidence="1">
    <location>
        <begin position="157"/>
        <end position="178"/>
    </location>
</feature>
<proteinExistence type="predicted"/>
<keyword evidence="1" id="KW-0472">Membrane</keyword>
<dbReference type="EMBL" id="JBHUOF010000043">
    <property type="protein sequence ID" value="MFD2802263.1"/>
    <property type="molecule type" value="Genomic_DNA"/>
</dbReference>
<keyword evidence="1" id="KW-1133">Transmembrane helix</keyword>
<sequence>MLTFDEAREVLRRYLRAHPRLPVGYIAPEGLEDATHYLPFWREQEAPVDGQFAYLLRNRRVFFVDKRTGEVTEELRNAAHKRIMAMTPVRSEGESSGHDVAADVADVTRLHATPEQVARARRAERRITLISVIPGAFGLFSLWMGVIAPLLDGEPVAIPAVVMAAILIGCVIGAFFMARTARAASRRSVGADGLVFAVSPDALTLADRVIPWREVESVTFRNTAEVGTAGIGQRLAAASGRSFHNIIVTLTDGSTATFPFGSLLGTREFEQAQIATWSVAPVRVRRTGRYADPGDVAPMRDC</sequence>
<dbReference type="RefSeq" id="WP_377392848.1">
    <property type="nucleotide sequence ID" value="NZ_JBHSAN010000034.1"/>
</dbReference>
<evidence type="ECO:0000313" key="3">
    <source>
        <dbReference type="Proteomes" id="UP001597478"/>
    </source>
</evidence>